<dbReference type="AlphaFoldDB" id="A0A517PMR1"/>
<name>A0A517PMR1_9PLAN</name>
<dbReference type="RefSeq" id="WP_145183796.1">
    <property type="nucleotide sequence ID" value="NZ_CP036266.1"/>
</dbReference>
<protein>
    <recommendedName>
        <fullName evidence="3">Thioredoxin family protein</fullName>
    </recommendedName>
</protein>
<dbReference type="CDD" id="cd02947">
    <property type="entry name" value="TRX_family"/>
    <property type="match status" value="1"/>
</dbReference>
<evidence type="ECO:0000313" key="2">
    <source>
        <dbReference type="Proteomes" id="UP000320421"/>
    </source>
</evidence>
<gene>
    <name evidence="1" type="ORF">HG66A1_24520</name>
</gene>
<dbReference type="SUPFAM" id="SSF52833">
    <property type="entry name" value="Thioredoxin-like"/>
    <property type="match status" value="1"/>
</dbReference>
<keyword evidence="2" id="KW-1185">Reference proteome</keyword>
<dbReference type="InterPro" id="IPR036249">
    <property type="entry name" value="Thioredoxin-like_sf"/>
</dbReference>
<sequence length="330" mass="38116">MRYFLLLLPLLLFEGDASLFEYRTKNFTVYCRDATLAVQVGEAAEHYRDRHAREWLGHPIPNWYAPCPIRVNAGDHAGGGATTFSFDQGQVFGWDMQVQGSSQSLLESVIPHEVLHTVFASHFRRPLPRWADEGAATYEEAEAEKRPIRELAREVVGTEGQIPIRRLLVMQNYPDNLGGIAVLYAQGFYLAEYLIDREGKQEFVRFLDTAYQTNWDTAFHTHYGFQNQEAAYTAAWQKHNQLDQQIASRYEVKMFTGADCRQCEEDRRTILPQLRARGLVVKVLDYDRNLEQARQENVIGLPTYIIYENGKRIAKLRESRALSSLLQRRH</sequence>
<evidence type="ECO:0000313" key="1">
    <source>
        <dbReference type="EMBL" id="QDT20664.1"/>
    </source>
</evidence>
<accession>A0A517PMR1</accession>
<dbReference type="Gene3D" id="3.40.30.10">
    <property type="entry name" value="Glutaredoxin"/>
    <property type="match status" value="1"/>
</dbReference>
<evidence type="ECO:0008006" key="3">
    <source>
        <dbReference type="Google" id="ProtNLM"/>
    </source>
</evidence>
<reference evidence="1 2" key="1">
    <citation type="submission" date="2019-02" db="EMBL/GenBank/DDBJ databases">
        <title>Deep-cultivation of Planctomycetes and their phenomic and genomic characterization uncovers novel biology.</title>
        <authorList>
            <person name="Wiegand S."/>
            <person name="Jogler M."/>
            <person name="Boedeker C."/>
            <person name="Pinto D."/>
            <person name="Vollmers J."/>
            <person name="Rivas-Marin E."/>
            <person name="Kohn T."/>
            <person name="Peeters S.H."/>
            <person name="Heuer A."/>
            <person name="Rast P."/>
            <person name="Oberbeckmann S."/>
            <person name="Bunk B."/>
            <person name="Jeske O."/>
            <person name="Meyerdierks A."/>
            <person name="Storesund J.E."/>
            <person name="Kallscheuer N."/>
            <person name="Luecker S."/>
            <person name="Lage O.M."/>
            <person name="Pohl T."/>
            <person name="Merkel B.J."/>
            <person name="Hornburger P."/>
            <person name="Mueller R.-W."/>
            <person name="Bruemmer F."/>
            <person name="Labrenz M."/>
            <person name="Spormann A.M."/>
            <person name="Op den Camp H."/>
            <person name="Overmann J."/>
            <person name="Amann R."/>
            <person name="Jetten M.S.M."/>
            <person name="Mascher T."/>
            <person name="Medema M.H."/>
            <person name="Devos D.P."/>
            <person name="Kaster A.-K."/>
            <person name="Ovreas L."/>
            <person name="Rohde M."/>
            <person name="Galperin M.Y."/>
            <person name="Jogler C."/>
        </authorList>
    </citation>
    <scope>NUCLEOTIDE SEQUENCE [LARGE SCALE GENOMIC DNA]</scope>
    <source>
        <strain evidence="1 2">HG66A1</strain>
    </source>
</reference>
<dbReference type="EMBL" id="CP036266">
    <property type="protein sequence ID" value="QDT20664.1"/>
    <property type="molecule type" value="Genomic_DNA"/>
</dbReference>
<dbReference type="OrthoDB" id="32134at2"/>
<organism evidence="1 2">
    <name type="scientific">Gimesia chilikensis</name>
    <dbReference type="NCBI Taxonomy" id="2605989"/>
    <lineage>
        <taxon>Bacteria</taxon>
        <taxon>Pseudomonadati</taxon>
        <taxon>Planctomycetota</taxon>
        <taxon>Planctomycetia</taxon>
        <taxon>Planctomycetales</taxon>
        <taxon>Planctomycetaceae</taxon>
        <taxon>Gimesia</taxon>
    </lineage>
</organism>
<dbReference type="Proteomes" id="UP000320421">
    <property type="component" value="Chromosome"/>
</dbReference>
<proteinExistence type="predicted"/>